<evidence type="ECO:0000313" key="2">
    <source>
        <dbReference type="EMBL" id="CAA7260820.1"/>
    </source>
</evidence>
<feature type="region of interest" description="Disordered" evidence="1">
    <location>
        <begin position="1"/>
        <end position="72"/>
    </location>
</feature>
<evidence type="ECO:0000313" key="3">
    <source>
        <dbReference type="Proteomes" id="UP000467700"/>
    </source>
</evidence>
<gene>
    <name evidence="2" type="ORF">AAE3_LOCUS2846</name>
</gene>
<keyword evidence="3" id="KW-1185">Reference proteome</keyword>
<feature type="region of interest" description="Disordered" evidence="1">
    <location>
        <begin position="205"/>
        <end position="240"/>
    </location>
</feature>
<name>A0A8S0VTQ4_CYCAE</name>
<feature type="compositionally biased region" description="Polar residues" evidence="1">
    <location>
        <begin position="1"/>
        <end position="49"/>
    </location>
</feature>
<dbReference type="Proteomes" id="UP000467700">
    <property type="component" value="Unassembled WGS sequence"/>
</dbReference>
<organism evidence="2 3">
    <name type="scientific">Cyclocybe aegerita</name>
    <name type="common">Black poplar mushroom</name>
    <name type="synonym">Agrocybe aegerita</name>
    <dbReference type="NCBI Taxonomy" id="1973307"/>
    <lineage>
        <taxon>Eukaryota</taxon>
        <taxon>Fungi</taxon>
        <taxon>Dikarya</taxon>
        <taxon>Basidiomycota</taxon>
        <taxon>Agaricomycotina</taxon>
        <taxon>Agaricomycetes</taxon>
        <taxon>Agaricomycetidae</taxon>
        <taxon>Agaricales</taxon>
        <taxon>Agaricineae</taxon>
        <taxon>Bolbitiaceae</taxon>
        <taxon>Cyclocybe</taxon>
    </lineage>
</organism>
<protein>
    <submittedName>
        <fullName evidence="2">Uncharacterized protein</fullName>
    </submittedName>
</protein>
<dbReference type="EMBL" id="CACVBS010000030">
    <property type="protein sequence ID" value="CAA7260820.1"/>
    <property type="molecule type" value="Genomic_DNA"/>
</dbReference>
<proteinExistence type="predicted"/>
<dbReference type="OrthoDB" id="3088013at2759"/>
<evidence type="ECO:0000256" key="1">
    <source>
        <dbReference type="SAM" id="MobiDB-lite"/>
    </source>
</evidence>
<comment type="caution">
    <text evidence="2">The sequence shown here is derived from an EMBL/GenBank/DDBJ whole genome shotgun (WGS) entry which is preliminary data.</text>
</comment>
<accession>A0A8S0VTQ4</accession>
<sequence length="240" mass="26580">MACPKNLSSTALDATMPNSNDSSSVESHLTASVSDTSANSRPQTPSNAFATDKPTRAVQPFEPAPANKHTTFPLPILQRPNLTTLRITDNARNRFNLFHIGQVAAYIAAENSIRSRHFNPRLLPFGFEEFTAIFNAAVAKTGSPKRFAVYDYTTSTACIKGEKITLEDFSIDPALIGWRRVLSPKRQRLLEQLLWQNVEAGSNRNKKRKFSSHVPTESPSHFQHDDDDDDSSNGAAAMVY</sequence>
<reference evidence="2 3" key="1">
    <citation type="submission" date="2020-01" db="EMBL/GenBank/DDBJ databases">
        <authorList>
            <person name="Gupta K D."/>
        </authorList>
    </citation>
    <scope>NUCLEOTIDE SEQUENCE [LARGE SCALE GENOMIC DNA]</scope>
</reference>
<dbReference type="AlphaFoldDB" id="A0A8S0VTQ4"/>